<feature type="non-terminal residue" evidence="5">
    <location>
        <position position="1"/>
    </location>
</feature>
<dbReference type="AlphaFoldDB" id="A0A5J9WQJ6"/>
<keyword evidence="2" id="KW-0677">Repeat</keyword>
<evidence type="ECO:0000259" key="4">
    <source>
        <dbReference type="PROSITE" id="PS51473"/>
    </source>
</evidence>
<organism evidence="5 6">
    <name type="scientific">Eragrostis curvula</name>
    <name type="common">weeping love grass</name>
    <dbReference type="NCBI Taxonomy" id="38414"/>
    <lineage>
        <taxon>Eukaryota</taxon>
        <taxon>Viridiplantae</taxon>
        <taxon>Streptophyta</taxon>
        <taxon>Embryophyta</taxon>
        <taxon>Tracheophyta</taxon>
        <taxon>Spermatophyta</taxon>
        <taxon>Magnoliopsida</taxon>
        <taxon>Liliopsida</taxon>
        <taxon>Poales</taxon>
        <taxon>Poaceae</taxon>
        <taxon>PACMAD clade</taxon>
        <taxon>Chloridoideae</taxon>
        <taxon>Eragrostideae</taxon>
        <taxon>Eragrostidinae</taxon>
        <taxon>Eragrostis</taxon>
    </lineage>
</organism>
<dbReference type="PANTHER" id="PTHR32099:SF102">
    <property type="entry name" value="OS12G0608700 PROTEIN"/>
    <property type="match status" value="1"/>
</dbReference>
<dbReference type="InterPro" id="IPR002902">
    <property type="entry name" value="GNK2"/>
</dbReference>
<dbReference type="Pfam" id="PF01657">
    <property type="entry name" value="Stress-antifung"/>
    <property type="match status" value="1"/>
</dbReference>
<dbReference type="Proteomes" id="UP000324897">
    <property type="component" value="Chromosome 6"/>
</dbReference>
<dbReference type="InterPro" id="IPR038408">
    <property type="entry name" value="GNK2_sf"/>
</dbReference>
<evidence type="ECO:0000313" key="5">
    <source>
        <dbReference type="EMBL" id="TVU50408.1"/>
    </source>
</evidence>
<proteinExistence type="predicted"/>
<gene>
    <name evidence="5" type="ORF">EJB05_01778</name>
</gene>
<keyword evidence="6" id="KW-1185">Reference proteome</keyword>
<dbReference type="PROSITE" id="PS51473">
    <property type="entry name" value="GNK2"/>
    <property type="match status" value="1"/>
</dbReference>
<evidence type="ECO:0000313" key="6">
    <source>
        <dbReference type="Proteomes" id="UP000324897"/>
    </source>
</evidence>
<dbReference type="EMBL" id="RWGY01000002">
    <property type="protein sequence ID" value="TVU50408.1"/>
    <property type="molecule type" value="Genomic_DNA"/>
</dbReference>
<protein>
    <recommendedName>
        <fullName evidence="4">Gnk2-homologous domain-containing protein</fullName>
    </recommendedName>
</protein>
<name>A0A5J9WQJ6_9POAL</name>
<dbReference type="PANTHER" id="PTHR32099">
    <property type="entry name" value="CYSTEINE-RICH REPEAT SECRETORY PROTEIN"/>
    <property type="match status" value="1"/>
</dbReference>
<dbReference type="OrthoDB" id="678992at2759"/>
<accession>A0A5J9WQJ6</accession>
<feature type="signal peptide" evidence="3">
    <location>
        <begin position="1"/>
        <end position="26"/>
    </location>
</feature>
<dbReference type="Gramene" id="TVU50408">
    <property type="protein sequence ID" value="TVU50408"/>
    <property type="gene ID" value="EJB05_01778"/>
</dbReference>
<keyword evidence="1 3" id="KW-0732">Signal</keyword>
<evidence type="ECO:0000256" key="3">
    <source>
        <dbReference type="SAM" id="SignalP"/>
    </source>
</evidence>
<feature type="chain" id="PRO_5023923491" description="Gnk2-homologous domain-containing protein" evidence="3">
    <location>
        <begin position="27"/>
        <end position="123"/>
    </location>
</feature>
<feature type="domain" description="Gnk2-homologous" evidence="4">
    <location>
        <begin position="23"/>
        <end position="123"/>
    </location>
</feature>
<evidence type="ECO:0000256" key="2">
    <source>
        <dbReference type="ARBA" id="ARBA00022737"/>
    </source>
</evidence>
<evidence type="ECO:0000256" key="1">
    <source>
        <dbReference type="ARBA" id="ARBA00022729"/>
    </source>
</evidence>
<reference evidence="5 6" key="1">
    <citation type="journal article" date="2019" name="Sci. Rep.">
        <title>A high-quality genome of Eragrostis curvula grass provides insights into Poaceae evolution and supports new strategies to enhance forage quality.</title>
        <authorList>
            <person name="Carballo J."/>
            <person name="Santos B.A.C.M."/>
            <person name="Zappacosta D."/>
            <person name="Garbus I."/>
            <person name="Selva J.P."/>
            <person name="Gallo C.A."/>
            <person name="Diaz A."/>
            <person name="Albertini E."/>
            <person name="Caccamo M."/>
            <person name="Echenique V."/>
        </authorList>
    </citation>
    <scope>NUCLEOTIDE SEQUENCE [LARGE SCALE GENOMIC DNA]</scope>
    <source>
        <strain evidence="6">cv. Victoria</strain>
        <tissue evidence="5">Leaf</tissue>
    </source>
</reference>
<comment type="caution">
    <text evidence="5">The sequence shown here is derived from an EMBL/GenBank/DDBJ whole genome shotgun (WGS) entry which is preliminary data.</text>
</comment>
<dbReference type="Gene3D" id="3.30.430.20">
    <property type="entry name" value="Gnk2 domain, C-X8-C-X2-C motif"/>
    <property type="match status" value="1"/>
</dbReference>
<dbReference type="CDD" id="cd23509">
    <property type="entry name" value="Gnk2-like"/>
    <property type="match status" value="1"/>
</dbReference>
<sequence length="123" mass="13282">MALRGFLNLVLPVVSLFALGSVPVAGHVCSTTGNFTDGSQYQVNLDNLISNLPPNAIANGGFANTTVGSEDNKVFGLAMCYADRNLTQCQDCLRNISRDVQQECPFSREVKACYDACVLHYSD</sequence>